<dbReference type="GeneTree" id="ENSGT00390000017802"/>
<reference evidence="7" key="3">
    <citation type="submission" date="2025-09" db="UniProtKB">
        <authorList>
            <consortium name="Ensembl"/>
        </authorList>
    </citation>
    <scope>IDENTIFICATION</scope>
</reference>
<dbReference type="Proteomes" id="UP000314982">
    <property type="component" value="Unassembled WGS sequence"/>
</dbReference>
<feature type="region of interest" description="Disordered" evidence="5">
    <location>
        <begin position="129"/>
        <end position="152"/>
    </location>
</feature>
<keyword evidence="4 6" id="KW-0472">Membrane</keyword>
<dbReference type="GO" id="GO:0003231">
    <property type="term" value="P:cardiac ventricle development"/>
    <property type="evidence" value="ECO:0007669"/>
    <property type="project" value="TreeGrafter"/>
</dbReference>
<dbReference type="GO" id="GO:0005739">
    <property type="term" value="C:mitochondrion"/>
    <property type="evidence" value="ECO:0007669"/>
    <property type="project" value="TreeGrafter"/>
</dbReference>
<evidence type="ECO:0000256" key="2">
    <source>
        <dbReference type="ARBA" id="ARBA00022692"/>
    </source>
</evidence>
<comment type="subcellular location">
    <subcellularLocation>
        <location evidence="1">Membrane</location>
        <topology evidence="1">Multi-pass membrane protein</topology>
    </subcellularLocation>
</comment>
<evidence type="ECO:0000313" key="8">
    <source>
        <dbReference type="Proteomes" id="UP000314982"/>
    </source>
</evidence>
<evidence type="ECO:0000256" key="6">
    <source>
        <dbReference type="SAM" id="Phobius"/>
    </source>
</evidence>
<dbReference type="GO" id="GO:0016020">
    <property type="term" value="C:membrane"/>
    <property type="evidence" value="ECO:0007669"/>
    <property type="project" value="UniProtKB-SubCell"/>
</dbReference>
<dbReference type="Ensembl" id="ENSHHUT00000083702.1">
    <property type="protein sequence ID" value="ENSHHUP00000081120.1"/>
    <property type="gene ID" value="ENSHHUG00000047198.1"/>
</dbReference>
<keyword evidence="8" id="KW-1185">Reference proteome</keyword>
<proteinExistence type="predicted"/>
<evidence type="ECO:0000256" key="4">
    <source>
        <dbReference type="ARBA" id="ARBA00023136"/>
    </source>
</evidence>
<feature type="transmembrane region" description="Helical" evidence="6">
    <location>
        <begin position="54"/>
        <end position="82"/>
    </location>
</feature>
<feature type="transmembrane region" description="Helical" evidence="6">
    <location>
        <begin position="102"/>
        <end position="121"/>
    </location>
</feature>
<dbReference type="PANTHER" id="PTHR21706:SF15">
    <property type="entry name" value="TRANSMEMBRANE PROTEIN 65"/>
    <property type="match status" value="1"/>
</dbReference>
<dbReference type="GO" id="GO:1903779">
    <property type="term" value="P:regulation of cardiac conduction"/>
    <property type="evidence" value="ECO:0007669"/>
    <property type="project" value="TreeGrafter"/>
</dbReference>
<organism evidence="7 8">
    <name type="scientific">Hucho hucho</name>
    <name type="common">huchen</name>
    <dbReference type="NCBI Taxonomy" id="62062"/>
    <lineage>
        <taxon>Eukaryota</taxon>
        <taxon>Metazoa</taxon>
        <taxon>Chordata</taxon>
        <taxon>Craniata</taxon>
        <taxon>Vertebrata</taxon>
        <taxon>Euteleostomi</taxon>
        <taxon>Actinopterygii</taxon>
        <taxon>Neopterygii</taxon>
        <taxon>Teleostei</taxon>
        <taxon>Protacanthopterygii</taxon>
        <taxon>Salmoniformes</taxon>
        <taxon>Salmonidae</taxon>
        <taxon>Salmoninae</taxon>
        <taxon>Hucho</taxon>
    </lineage>
</organism>
<dbReference type="STRING" id="62062.ENSHHUP00000081120"/>
<evidence type="ECO:0000256" key="1">
    <source>
        <dbReference type="ARBA" id="ARBA00004141"/>
    </source>
</evidence>
<sequence length="152" mass="16543">MYVTKPFSSALMYGTKPFSSALRYVTKPFSSALRYVTKPFSSALRYVTKPFSSALRYVTMVFSCVSLAGYVEALACRCGLVGPDLNPKQADMWQTRVSTHSGKAIGVAIGCILGMFPLLFFKDETKKKEAEREGKDGSLTSISTDSSSSSSN</sequence>
<dbReference type="Pfam" id="PF10507">
    <property type="entry name" value="TMEM65"/>
    <property type="match status" value="1"/>
</dbReference>
<reference evidence="7" key="2">
    <citation type="submission" date="2025-08" db="UniProtKB">
        <authorList>
            <consortium name="Ensembl"/>
        </authorList>
    </citation>
    <scope>IDENTIFICATION</scope>
</reference>
<protein>
    <recommendedName>
        <fullName evidence="9">Transmembrane protein 65</fullName>
    </recommendedName>
</protein>
<reference evidence="8" key="1">
    <citation type="submission" date="2018-06" db="EMBL/GenBank/DDBJ databases">
        <title>Genome assembly of Danube salmon.</title>
        <authorList>
            <person name="Macqueen D.J."/>
            <person name="Gundappa M.K."/>
        </authorList>
    </citation>
    <scope>NUCLEOTIDE SEQUENCE [LARGE SCALE GENOMIC DNA]</scope>
</reference>
<feature type="compositionally biased region" description="Low complexity" evidence="5">
    <location>
        <begin position="138"/>
        <end position="152"/>
    </location>
</feature>
<evidence type="ECO:0000256" key="5">
    <source>
        <dbReference type="SAM" id="MobiDB-lite"/>
    </source>
</evidence>
<keyword evidence="2 6" id="KW-0812">Transmembrane</keyword>
<evidence type="ECO:0008006" key="9">
    <source>
        <dbReference type="Google" id="ProtNLM"/>
    </source>
</evidence>
<accession>A0A4W5R4L8</accession>
<keyword evidence="3 6" id="KW-1133">Transmembrane helix</keyword>
<name>A0A4W5R4L8_9TELE</name>
<dbReference type="InterPro" id="IPR019537">
    <property type="entry name" value="TMEM65"/>
</dbReference>
<evidence type="ECO:0000256" key="3">
    <source>
        <dbReference type="ARBA" id="ARBA00022989"/>
    </source>
</evidence>
<evidence type="ECO:0000313" key="7">
    <source>
        <dbReference type="Ensembl" id="ENSHHUP00000081120.1"/>
    </source>
</evidence>
<dbReference type="PANTHER" id="PTHR21706">
    <property type="entry name" value="TRANSMEMBRANE PROTEIN 65"/>
    <property type="match status" value="1"/>
</dbReference>
<dbReference type="AlphaFoldDB" id="A0A4W5R4L8"/>